<dbReference type="GO" id="GO:0032511">
    <property type="term" value="P:late endosome to vacuole transport via multivesicular body sorting pathway"/>
    <property type="evidence" value="ECO:0007669"/>
    <property type="project" value="TreeGrafter"/>
</dbReference>
<keyword evidence="2" id="KW-0175">Coiled coil</keyword>
<dbReference type="Pfam" id="PF03357">
    <property type="entry name" value="Snf7"/>
    <property type="match status" value="1"/>
</dbReference>
<feature type="compositionally biased region" description="Basic and acidic residues" evidence="3">
    <location>
        <begin position="468"/>
        <end position="500"/>
    </location>
</feature>
<organism evidence="4">
    <name type="scientific">Cyprideis torosa</name>
    <dbReference type="NCBI Taxonomy" id="163714"/>
    <lineage>
        <taxon>Eukaryota</taxon>
        <taxon>Metazoa</taxon>
        <taxon>Ecdysozoa</taxon>
        <taxon>Arthropoda</taxon>
        <taxon>Crustacea</taxon>
        <taxon>Oligostraca</taxon>
        <taxon>Ostracoda</taxon>
        <taxon>Podocopa</taxon>
        <taxon>Podocopida</taxon>
        <taxon>Cytherocopina</taxon>
        <taxon>Cytheroidea</taxon>
        <taxon>Cytherideidae</taxon>
        <taxon>Cyprideis</taxon>
    </lineage>
</organism>
<feature type="coiled-coil region" evidence="2">
    <location>
        <begin position="309"/>
        <end position="383"/>
    </location>
</feature>
<dbReference type="GO" id="GO:0009898">
    <property type="term" value="C:cytoplasmic side of plasma membrane"/>
    <property type="evidence" value="ECO:0007669"/>
    <property type="project" value="TreeGrafter"/>
</dbReference>
<dbReference type="OrthoDB" id="6372830at2759"/>
<dbReference type="AlphaFoldDB" id="A0A7R8ZGV1"/>
<comment type="similarity">
    <text evidence="1">Belongs to the SNF7 family.</text>
</comment>
<dbReference type="GO" id="GO:0000815">
    <property type="term" value="C:ESCRT III complex"/>
    <property type="evidence" value="ECO:0007669"/>
    <property type="project" value="TreeGrafter"/>
</dbReference>
<sequence length="518" mass="59706">MSSSSGKKTPKWRPAAWDDEQRMSVMMAPFRPRSLNPHAYEGRLNFWRNVIHDWCKDKRKISYTIDELREAFKRNGTPKWRPAAWDDEQRMSVMMAPFRPRSLNPHAYEGRLNFWRNVIHDWCKDKRKISYTIDELREAFKRNGVRPACLTTVVAELQREGVVKRPSEIQRAEVNPYRESWVSWGWGLAKTGASWAYSWTYGNEGSPLPQVSASEKFLNLELLDELATTIRDKELRPDMEVIVSKRNLMERHRLTESTADLILGRLWSQGVVVMKEVQDPQAQEPQHAIKFRKAQEASVSPISQEEETVFKLQSLKAQVEDNMDKMQRELESCRVEAKALLSQNSTSTPSRGKLKARQLLVKKQRLEKRLQEQEKILANIHVMEDTIGETGTTQAVVSAYAKSAQALKVALKDVSPDNIQDTLDEIADVMKDAEEIQEIIGTPIRPQMADDDAALEAELDALVAEEEERGKMEQEEKEKMEEQDRERELEERFQRLKVPEETPSPPSKVTQAPEPIPS</sequence>
<evidence type="ECO:0000313" key="4">
    <source>
        <dbReference type="EMBL" id="CAD7223160.1"/>
    </source>
</evidence>
<dbReference type="GO" id="GO:0006900">
    <property type="term" value="P:vesicle budding from membrane"/>
    <property type="evidence" value="ECO:0007669"/>
    <property type="project" value="TreeGrafter"/>
</dbReference>
<accession>A0A7R8ZGV1</accession>
<evidence type="ECO:0000256" key="3">
    <source>
        <dbReference type="SAM" id="MobiDB-lite"/>
    </source>
</evidence>
<evidence type="ECO:0008006" key="5">
    <source>
        <dbReference type="Google" id="ProtNLM"/>
    </source>
</evidence>
<reference evidence="4" key="1">
    <citation type="submission" date="2020-11" db="EMBL/GenBank/DDBJ databases">
        <authorList>
            <person name="Tran Van P."/>
        </authorList>
    </citation>
    <scope>NUCLEOTIDE SEQUENCE</scope>
</reference>
<name>A0A7R8ZGV1_9CRUS</name>
<feature type="region of interest" description="Disordered" evidence="3">
    <location>
        <begin position="462"/>
        <end position="518"/>
    </location>
</feature>
<dbReference type="InterPro" id="IPR005024">
    <property type="entry name" value="Snf7_fam"/>
</dbReference>
<proteinExistence type="inferred from homology"/>
<gene>
    <name evidence="4" type="ORF">CTOB1V02_LOCUS1154</name>
</gene>
<dbReference type="Pfam" id="PF25880">
    <property type="entry name" value="WHD_CHMP7_1st"/>
    <property type="match status" value="2"/>
</dbReference>
<dbReference type="EMBL" id="OB660161">
    <property type="protein sequence ID" value="CAD7223160.1"/>
    <property type="molecule type" value="Genomic_DNA"/>
</dbReference>
<protein>
    <recommendedName>
        <fullName evidence="5">Charged multivesicular body protein 7</fullName>
    </recommendedName>
</protein>
<dbReference type="GO" id="GO:0005771">
    <property type="term" value="C:multivesicular body"/>
    <property type="evidence" value="ECO:0007669"/>
    <property type="project" value="TreeGrafter"/>
</dbReference>
<dbReference type="Gene3D" id="6.10.250.1710">
    <property type="match status" value="1"/>
</dbReference>
<evidence type="ECO:0000256" key="2">
    <source>
        <dbReference type="SAM" id="Coils"/>
    </source>
</evidence>
<dbReference type="PANTHER" id="PTHR22761">
    <property type="entry name" value="CHARGED MULTIVESICULAR BODY PROTEIN"/>
    <property type="match status" value="1"/>
</dbReference>
<evidence type="ECO:0000256" key="1">
    <source>
        <dbReference type="ARBA" id="ARBA00006190"/>
    </source>
</evidence>
<dbReference type="PANTHER" id="PTHR22761:SF21">
    <property type="entry name" value="CHARGED MULTIVESICULAR BODY PROTEIN 7"/>
    <property type="match status" value="1"/>
</dbReference>